<sequence length="317" mass="36104">MWQQRSRALFLKCGDRNTAYFHTKASQRFRRNRIIGLRNSLNVWCTQETQIKNIALEFYQSLFTSSSPTNFDEVLHKVQPSVTADMNTLLLRQFNREEIEIAMKQMAPITAPGPDGMPPLFFQTFWSTVGDDVCSAVLDCLQNCKIPTDINRTYIALIPKVKSPENISEFRPISLCSVIYKVLSKVLANRLKVILPSVISENQSAFQAGRVITDNILMAFETLHYMKHSQSGRSGFMALKLDMSKAYDRVEWKYLELVMKRMGFADKWVDLMLECISSVSYSILINGEPSAPFFQPGALGKGTLFPLTYSFLYRGPS</sequence>
<accession>A0AAW0KNP0</accession>
<evidence type="ECO:0000313" key="2">
    <source>
        <dbReference type="EMBL" id="KAK7840574.1"/>
    </source>
</evidence>
<dbReference type="SUPFAM" id="SSF56672">
    <property type="entry name" value="DNA/RNA polymerases"/>
    <property type="match status" value="1"/>
</dbReference>
<name>A0AAW0KNP0_QUESU</name>
<dbReference type="Pfam" id="PF00078">
    <property type="entry name" value="RVT_1"/>
    <property type="match status" value="1"/>
</dbReference>
<organism evidence="2 3">
    <name type="scientific">Quercus suber</name>
    <name type="common">Cork oak</name>
    <dbReference type="NCBI Taxonomy" id="58331"/>
    <lineage>
        <taxon>Eukaryota</taxon>
        <taxon>Viridiplantae</taxon>
        <taxon>Streptophyta</taxon>
        <taxon>Embryophyta</taxon>
        <taxon>Tracheophyta</taxon>
        <taxon>Spermatophyta</taxon>
        <taxon>Magnoliopsida</taxon>
        <taxon>eudicotyledons</taxon>
        <taxon>Gunneridae</taxon>
        <taxon>Pentapetalae</taxon>
        <taxon>rosids</taxon>
        <taxon>fabids</taxon>
        <taxon>Fagales</taxon>
        <taxon>Fagaceae</taxon>
        <taxon>Quercus</taxon>
    </lineage>
</organism>
<dbReference type="Proteomes" id="UP000237347">
    <property type="component" value="Unassembled WGS sequence"/>
</dbReference>
<dbReference type="InterPro" id="IPR043502">
    <property type="entry name" value="DNA/RNA_pol_sf"/>
</dbReference>
<protein>
    <submittedName>
        <fullName evidence="2">Transposon tx1 uncharacterized 149 kDa protein</fullName>
    </submittedName>
</protein>
<dbReference type="AlphaFoldDB" id="A0AAW0KNP0"/>
<dbReference type="InterPro" id="IPR052343">
    <property type="entry name" value="Retrotransposon-Effector_Assoc"/>
</dbReference>
<dbReference type="CDD" id="cd01650">
    <property type="entry name" value="RT_nLTR_like"/>
    <property type="match status" value="1"/>
</dbReference>
<dbReference type="EMBL" id="PKMF04000258">
    <property type="protein sequence ID" value="KAK7840574.1"/>
    <property type="molecule type" value="Genomic_DNA"/>
</dbReference>
<dbReference type="InterPro" id="IPR000477">
    <property type="entry name" value="RT_dom"/>
</dbReference>
<evidence type="ECO:0000313" key="3">
    <source>
        <dbReference type="Proteomes" id="UP000237347"/>
    </source>
</evidence>
<gene>
    <name evidence="2" type="primary">YTX2_0</name>
    <name evidence="2" type="ORF">CFP56_016444</name>
</gene>
<evidence type="ECO:0000259" key="1">
    <source>
        <dbReference type="Pfam" id="PF00078"/>
    </source>
</evidence>
<feature type="domain" description="Reverse transcriptase" evidence="1">
    <location>
        <begin position="162"/>
        <end position="283"/>
    </location>
</feature>
<dbReference type="PANTHER" id="PTHR46890:SF48">
    <property type="entry name" value="RNA-DIRECTED DNA POLYMERASE"/>
    <property type="match status" value="1"/>
</dbReference>
<dbReference type="PANTHER" id="PTHR46890">
    <property type="entry name" value="NON-LTR RETROLELEMENT REVERSE TRANSCRIPTASE-LIKE PROTEIN-RELATED"/>
    <property type="match status" value="1"/>
</dbReference>
<keyword evidence="3" id="KW-1185">Reference proteome</keyword>
<comment type="caution">
    <text evidence="2">The sequence shown here is derived from an EMBL/GenBank/DDBJ whole genome shotgun (WGS) entry which is preliminary data.</text>
</comment>
<proteinExistence type="predicted"/>
<reference evidence="2 3" key="1">
    <citation type="journal article" date="2018" name="Sci. Data">
        <title>The draft genome sequence of cork oak.</title>
        <authorList>
            <person name="Ramos A.M."/>
            <person name="Usie A."/>
            <person name="Barbosa P."/>
            <person name="Barros P.M."/>
            <person name="Capote T."/>
            <person name="Chaves I."/>
            <person name="Simoes F."/>
            <person name="Abreu I."/>
            <person name="Carrasquinho I."/>
            <person name="Faro C."/>
            <person name="Guimaraes J.B."/>
            <person name="Mendonca D."/>
            <person name="Nobrega F."/>
            <person name="Rodrigues L."/>
            <person name="Saibo N.J.M."/>
            <person name="Varela M.C."/>
            <person name="Egas C."/>
            <person name="Matos J."/>
            <person name="Miguel C.M."/>
            <person name="Oliveira M.M."/>
            <person name="Ricardo C.P."/>
            <person name="Goncalves S."/>
        </authorList>
    </citation>
    <scope>NUCLEOTIDE SEQUENCE [LARGE SCALE GENOMIC DNA]</scope>
    <source>
        <strain evidence="3">cv. HL8</strain>
    </source>
</reference>